<dbReference type="SMART" id="SM00451">
    <property type="entry name" value="ZnF_U1"/>
    <property type="match status" value="1"/>
</dbReference>
<feature type="region of interest" description="Disordered" evidence="5">
    <location>
        <begin position="62"/>
        <end position="103"/>
    </location>
</feature>
<evidence type="ECO:0000256" key="1">
    <source>
        <dbReference type="ARBA" id="ARBA00022723"/>
    </source>
</evidence>
<keyword evidence="2 4" id="KW-0863">Zinc-finger</keyword>
<proteinExistence type="predicted"/>
<feature type="domain" description="C2H2-type" evidence="6">
    <location>
        <begin position="16"/>
        <end position="40"/>
    </location>
</feature>
<keyword evidence="1" id="KW-0479">Metal-binding</keyword>
<dbReference type="Pfam" id="PF12171">
    <property type="entry name" value="zf-C2H2_jaz"/>
    <property type="match status" value="1"/>
</dbReference>
<dbReference type="GO" id="GO:0005737">
    <property type="term" value="C:cytoplasm"/>
    <property type="evidence" value="ECO:0007669"/>
    <property type="project" value="TreeGrafter"/>
</dbReference>
<dbReference type="Proteomes" id="UP000287033">
    <property type="component" value="Unassembled WGS sequence"/>
</dbReference>
<feature type="compositionally biased region" description="Acidic residues" evidence="5">
    <location>
        <begin position="91"/>
        <end position="103"/>
    </location>
</feature>
<dbReference type="STRING" id="137246.A0A401TC80"/>
<evidence type="ECO:0000256" key="2">
    <source>
        <dbReference type="ARBA" id="ARBA00022771"/>
    </source>
</evidence>
<feature type="compositionally biased region" description="Acidic residues" evidence="5">
    <location>
        <begin position="66"/>
        <end position="78"/>
    </location>
</feature>
<evidence type="ECO:0000256" key="5">
    <source>
        <dbReference type="SAM" id="MobiDB-lite"/>
    </source>
</evidence>
<keyword evidence="3" id="KW-0862">Zinc</keyword>
<dbReference type="PANTHER" id="PTHR44029">
    <property type="entry name" value="DNAJ HOMOLOG SUBFAMILY C MEMBER 21"/>
    <property type="match status" value="1"/>
</dbReference>
<dbReference type="InterPro" id="IPR022755">
    <property type="entry name" value="Znf_C2H2_jaz"/>
</dbReference>
<evidence type="ECO:0000313" key="7">
    <source>
        <dbReference type="EMBL" id="GCC40205.1"/>
    </source>
</evidence>
<dbReference type="InterPro" id="IPR036236">
    <property type="entry name" value="Znf_C2H2_sf"/>
</dbReference>
<accession>A0A401TC80</accession>
<feature type="non-terminal residue" evidence="7">
    <location>
        <position position="1"/>
    </location>
</feature>
<dbReference type="AlphaFoldDB" id="A0A401TC80"/>
<dbReference type="InterPro" id="IPR003604">
    <property type="entry name" value="Matrin/U1-like-C_Znf_C2H2"/>
</dbReference>
<dbReference type="GO" id="GO:0008270">
    <property type="term" value="F:zinc ion binding"/>
    <property type="evidence" value="ECO:0007669"/>
    <property type="project" value="UniProtKB-KW"/>
</dbReference>
<dbReference type="PROSITE" id="PS50157">
    <property type="entry name" value="ZINC_FINGER_C2H2_2"/>
    <property type="match status" value="1"/>
</dbReference>
<comment type="caution">
    <text evidence="7">The sequence shown here is derived from an EMBL/GenBank/DDBJ whole genome shotgun (WGS) entry which is preliminary data.</text>
</comment>
<reference evidence="7 8" key="1">
    <citation type="journal article" date="2018" name="Nat. Ecol. Evol.">
        <title>Shark genomes provide insights into elasmobranch evolution and the origin of vertebrates.</title>
        <authorList>
            <person name="Hara Y"/>
            <person name="Yamaguchi K"/>
            <person name="Onimaru K"/>
            <person name="Kadota M"/>
            <person name="Koyanagi M"/>
            <person name="Keeley SD"/>
            <person name="Tatsumi K"/>
            <person name="Tanaka K"/>
            <person name="Motone F"/>
            <person name="Kageyama Y"/>
            <person name="Nozu R"/>
            <person name="Adachi N"/>
            <person name="Nishimura O"/>
            <person name="Nakagawa R"/>
            <person name="Tanegashima C"/>
            <person name="Kiyatake I"/>
            <person name="Matsumoto R"/>
            <person name="Murakumo K"/>
            <person name="Nishida K"/>
            <person name="Terakita A"/>
            <person name="Kuratani S"/>
            <person name="Sato K"/>
            <person name="Hyodo S Kuraku.S."/>
        </authorList>
    </citation>
    <scope>NUCLEOTIDE SEQUENCE [LARGE SCALE GENOMIC DNA]</scope>
</reference>
<evidence type="ECO:0000313" key="8">
    <source>
        <dbReference type="Proteomes" id="UP000287033"/>
    </source>
</evidence>
<dbReference type="InterPro" id="IPR051964">
    <property type="entry name" value="Chaperone_stress_response"/>
</dbReference>
<name>A0A401TC80_CHIPU</name>
<dbReference type="GO" id="GO:0003676">
    <property type="term" value="F:nucleic acid binding"/>
    <property type="evidence" value="ECO:0007669"/>
    <property type="project" value="InterPro"/>
</dbReference>
<keyword evidence="8" id="KW-1185">Reference proteome</keyword>
<organism evidence="7 8">
    <name type="scientific">Chiloscyllium punctatum</name>
    <name type="common">Brownbanded bambooshark</name>
    <name type="synonym">Hemiscyllium punctatum</name>
    <dbReference type="NCBI Taxonomy" id="137246"/>
    <lineage>
        <taxon>Eukaryota</taxon>
        <taxon>Metazoa</taxon>
        <taxon>Chordata</taxon>
        <taxon>Craniata</taxon>
        <taxon>Vertebrata</taxon>
        <taxon>Chondrichthyes</taxon>
        <taxon>Elasmobranchii</taxon>
        <taxon>Galeomorphii</taxon>
        <taxon>Galeoidea</taxon>
        <taxon>Orectolobiformes</taxon>
        <taxon>Hemiscylliidae</taxon>
        <taxon>Chiloscyllium</taxon>
    </lineage>
</organism>
<evidence type="ECO:0000256" key="4">
    <source>
        <dbReference type="PROSITE-ProRule" id="PRU00042"/>
    </source>
</evidence>
<dbReference type="PANTHER" id="PTHR44029:SF1">
    <property type="entry name" value="DNAJ HOMOLOG SUBFAMILY C MEMBER 21"/>
    <property type="match status" value="1"/>
</dbReference>
<dbReference type="SUPFAM" id="SSF57667">
    <property type="entry name" value="beta-beta-alpha zinc fingers"/>
    <property type="match status" value="1"/>
</dbReference>
<evidence type="ECO:0000256" key="3">
    <source>
        <dbReference type="ARBA" id="ARBA00022833"/>
    </source>
</evidence>
<evidence type="ECO:0000259" key="6">
    <source>
        <dbReference type="PROSITE" id="PS50157"/>
    </source>
</evidence>
<dbReference type="InterPro" id="IPR013087">
    <property type="entry name" value="Znf_C2H2_type"/>
</dbReference>
<gene>
    <name evidence="7" type="ORF">chiPu_0023967</name>
</gene>
<sequence>PVIETAEGDSDYCDDLYCPACEKIFQNTKALKNHKKSKKHREMVTLLRQQLEAEEDHLCAWSAEDQLGDQELGEDQLGDMENGEHHLGDQELGEEPLIEEVRR</sequence>
<dbReference type="OrthoDB" id="5894at2759"/>
<dbReference type="EMBL" id="BEZZ01030257">
    <property type="protein sequence ID" value="GCC40205.1"/>
    <property type="molecule type" value="Genomic_DNA"/>
</dbReference>
<protein>
    <recommendedName>
        <fullName evidence="6">C2H2-type domain-containing protein</fullName>
    </recommendedName>
</protein>
<dbReference type="PROSITE" id="PS00028">
    <property type="entry name" value="ZINC_FINGER_C2H2_1"/>
    <property type="match status" value="1"/>
</dbReference>
<dbReference type="Gene3D" id="3.30.160.60">
    <property type="entry name" value="Classic Zinc Finger"/>
    <property type="match status" value="1"/>
</dbReference>